<dbReference type="Gene3D" id="3.30.70.330">
    <property type="match status" value="1"/>
</dbReference>
<feature type="domain" description="RNA-binding S4" evidence="2">
    <location>
        <begin position="181"/>
        <end position="241"/>
    </location>
</feature>
<dbReference type="CDD" id="cd00165">
    <property type="entry name" value="S4"/>
    <property type="match status" value="1"/>
</dbReference>
<proteinExistence type="predicted"/>
<dbReference type="InterPro" id="IPR002942">
    <property type="entry name" value="S4_RNA-bd"/>
</dbReference>
<keyword evidence="1" id="KW-0694">RNA-binding</keyword>
<organism evidence="3 4">
    <name type="scientific">Bacillus mesophilus</name>
    <dbReference type="NCBI Taxonomy" id="1808955"/>
    <lineage>
        <taxon>Bacteria</taxon>
        <taxon>Bacillati</taxon>
        <taxon>Bacillota</taxon>
        <taxon>Bacilli</taxon>
        <taxon>Bacillales</taxon>
        <taxon>Bacillaceae</taxon>
        <taxon>Bacillus</taxon>
    </lineage>
</organism>
<dbReference type="PANTHER" id="PTHR13633:SF3">
    <property type="entry name" value="MITOCHONDRIAL TRANSCRIPTION RESCUE FACTOR 1"/>
    <property type="match status" value="1"/>
</dbReference>
<dbReference type="Proteomes" id="UP000481043">
    <property type="component" value="Unassembled WGS sequence"/>
</dbReference>
<evidence type="ECO:0000259" key="2">
    <source>
        <dbReference type="SMART" id="SM00363"/>
    </source>
</evidence>
<gene>
    <name evidence="3" type="ORF">G4D63_01035</name>
</gene>
<dbReference type="InterPro" id="IPR036986">
    <property type="entry name" value="S4_RNA-bd_sf"/>
</dbReference>
<evidence type="ECO:0000313" key="4">
    <source>
        <dbReference type="Proteomes" id="UP000481043"/>
    </source>
</evidence>
<name>A0A6M0Q2C0_9BACI</name>
<dbReference type="Pfam" id="PF17774">
    <property type="entry name" value="YlmH_RBD"/>
    <property type="match status" value="1"/>
</dbReference>
<keyword evidence="4" id="KW-1185">Reference proteome</keyword>
<dbReference type="Gene3D" id="3.10.290.10">
    <property type="entry name" value="RNA-binding S4 domain"/>
    <property type="match status" value="1"/>
</dbReference>
<dbReference type="PROSITE" id="PS50889">
    <property type="entry name" value="S4"/>
    <property type="match status" value="1"/>
</dbReference>
<dbReference type="GO" id="GO:0003723">
    <property type="term" value="F:RNA binding"/>
    <property type="evidence" value="ECO:0007669"/>
    <property type="project" value="UniProtKB-KW"/>
</dbReference>
<evidence type="ECO:0000256" key="1">
    <source>
        <dbReference type="PROSITE-ProRule" id="PRU00182"/>
    </source>
</evidence>
<dbReference type="SMART" id="SM00363">
    <property type="entry name" value="S4"/>
    <property type="match status" value="1"/>
</dbReference>
<dbReference type="AlphaFoldDB" id="A0A6M0Q2C0"/>
<sequence>MTIYQHFRPEEHAFIDQVLEWKEIVTSTYSPKLSDFLDPREQMIVKSVIGQNQDAMVQFFGGSPHSERCRAVIYPDYYVPTEEDFQLSLFEVEYPHKFVTIEHPQVLGSLMSLGLKRAKYGDILFEEERLQIIVAKEIADFIRMNLQSIGRAKVTLVEKESKQIIQIIEEWKEEFCTVSSMRLDVMIAEAYNLSRSKATPLIKGGVVKVNWRQVEETSFECREGDILSVRGHGRCKITEIEGKTKRDKFRIKIGKAK</sequence>
<protein>
    <submittedName>
        <fullName evidence="3">RNA-binding protein</fullName>
    </submittedName>
</protein>
<dbReference type="InterPro" id="IPR048443">
    <property type="entry name" value="RqcP2_N"/>
</dbReference>
<dbReference type="EMBL" id="JAAIWM010000001">
    <property type="protein sequence ID" value="NEY70312.1"/>
    <property type="molecule type" value="Genomic_DNA"/>
</dbReference>
<dbReference type="PANTHER" id="PTHR13633">
    <property type="entry name" value="MITOCHONDRIAL TRANSCRIPTION RESCUE FACTOR 1"/>
    <property type="match status" value="1"/>
</dbReference>
<accession>A0A6M0Q2C0</accession>
<dbReference type="InterPro" id="IPR040591">
    <property type="entry name" value="RqcP2_RBD"/>
</dbReference>
<dbReference type="SUPFAM" id="SSF55174">
    <property type="entry name" value="Alpha-L RNA-binding motif"/>
    <property type="match status" value="1"/>
</dbReference>
<dbReference type="Pfam" id="PF01479">
    <property type="entry name" value="S4"/>
    <property type="match status" value="1"/>
</dbReference>
<reference evidence="3 4" key="1">
    <citation type="submission" date="2020-02" db="EMBL/GenBank/DDBJ databases">
        <title>Bacillus aquiflavi sp. nov., isolated from yellow water of strong flavor Chinese baijiu in Yibin region of China.</title>
        <authorList>
            <person name="Xie J."/>
        </authorList>
    </citation>
    <scope>NUCLEOTIDE SEQUENCE [LARGE SCALE GENOMIC DNA]</scope>
    <source>
        <strain evidence="3 4">SA4</strain>
    </source>
</reference>
<dbReference type="Pfam" id="PF21278">
    <property type="entry name" value="YlmH_1st"/>
    <property type="match status" value="1"/>
</dbReference>
<dbReference type="Gene3D" id="3.30.1370.160">
    <property type="match status" value="1"/>
</dbReference>
<dbReference type="InterPro" id="IPR012677">
    <property type="entry name" value="Nucleotide-bd_a/b_plait_sf"/>
</dbReference>
<dbReference type="RefSeq" id="WP_163176812.1">
    <property type="nucleotide sequence ID" value="NZ_JAAIWM010000001.1"/>
</dbReference>
<comment type="caution">
    <text evidence="3">The sequence shown here is derived from an EMBL/GenBank/DDBJ whole genome shotgun (WGS) entry which is preliminary data.</text>
</comment>
<evidence type="ECO:0000313" key="3">
    <source>
        <dbReference type="EMBL" id="NEY70312.1"/>
    </source>
</evidence>